<name>A0A453S2Q7_AEGTS</name>
<evidence type="ECO:0000313" key="2">
    <source>
        <dbReference type="EnsemblPlants" id="AET7Gv20805800.5"/>
    </source>
</evidence>
<organism evidence="2 3">
    <name type="scientific">Aegilops tauschii subsp. strangulata</name>
    <name type="common">Goatgrass</name>
    <dbReference type="NCBI Taxonomy" id="200361"/>
    <lineage>
        <taxon>Eukaryota</taxon>
        <taxon>Viridiplantae</taxon>
        <taxon>Streptophyta</taxon>
        <taxon>Embryophyta</taxon>
        <taxon>Tracheophyta</taxon>
        <taxon>Spermatophyta</taxon>
        <taxon>Magnoliopsida</taxon>
        <taxon>Liliopsida</taxon>
        <taxon>Poales</taxon>
        <taxon>Poaceae</taxon>
        <taxon>BOP clade</taxon>
        <taxon>Pooideae</taxon>
        <taxon>Triticodae</taxon>
        <taxon>Triticeae</taxon>
        <taxon>Triticinae</taxon>
        <taxon>Aegilops</taxon>
    </lineage>
</organism>
<feature type="compositionally biased region" description="Basic and acidic residues" evidence="1">
    <location>
        <begin position="1"/>
        <end position="11"/>
    </location>
</feature>
<reference evidence="2" key="3">
    <citation type="journal article" date="2017" name="Nature">
        <title>Genome sequence of the progenitor of the wheat D genome Aegilops tauschii.</title>
        <authorList>
            <person name="Luo M.C."/>
            <person name="Gu Y.Q."/>
            <person name="Puiu D."/>
            <person name="Wang H."/>
            <person name="Twardziok S.O."/>
            <person name="Deal K.R."/>
            <person name="Huo N."/>
            <person name="Zhu T."/>
            <person name="Wang L."/>
            <person name="Wang Y."/>
            <person name="McGuire P.E."/>
            <person name="Liu S."/>
            <person name="Long H."/>
            <person name="Ramasamy R.K."/>
            <person name="Rodriguez J.C."/>
            <person name="Van S.L."/>
            <person name="Yuan L."/>
            <person name="Wang Z."/>
            <person name="Xia Z."/>
            <person name="Xiao L."/>
            <person name="Anderson O.D."/>
            <person name="Ouyang S."/>
            <person name="Liang Y."/>
            <person name="Zimin A.V."/>
            <person name="Pertea G."/>
            <person name="Qi P."/>
            <person name="Bennetzen J.L."/>
            <person name="Dai X."/>
            <person name="Dawson M.W."/>
            <person name="Muller H.G."/>
            <person name="Kugler K."/>
            <person name="Rivarola-Duarte L."/>
            <person name="Spannagl M."/>
            <person name="Mayer K.F.X."/>
            <person name="Lu F.H."/>
            <person name="Bevan M.W."/>
            <person name="Leroy P."/>
            <person name="Li P."/>
            <person name="You F.M."/>
            <person name="Sun Q."/>
            <person name="Liu Z."/>
            <person name="Lyons E."/>
            <person name="Wicker T."/>
            <person name="Salzberg S.L."/>
            <person name="Devos K.M."/>
            <person name="Dvorak J."/>
        </authorList>
    </citation>
    <scope>NUCLEOTIDE SEQUENCE [LARGE SCALE GENOMIC DNA]</scope>
    <source>
        <strain evidence="2">cv. AL8/78</strain>
    </source>
</reference>
<sequence length="63" mass="7029">KQNRGETEGGSRRGRGRKRGAMPIELPRGLPFAVDTWTPASALKRHRFLTHAHRDHLAGITTT</sequence>
<reference evidence="3" key="1">
    <citation type="journal article" date="2014" name="Science">
        <title>Ancient hybridizations among the ancestral genomes of bread wheat.</title>
        <authorList>
            <consortium name="International Wheat Genome Sequencing Consortium,"/>
            <person name="Marcussen T."/>
            <person name="Sandve S.R."/>
            <person name="Heier L."/>
            <person name="Spannagl M."/>
            <person name="Pfeifer M."/>
            <person name="Jakobsen K.S."/>
            <person name="Wulff B.B."/>
            <person name="Steuernagel B."/>
            <person name="Mayer K.F."/>
            <person name="Olsen O.A."/>
        </authorList>
    </citation>
    <scope>NUCLEOTIDE SEQUENCE [LARGE SCALE GENOMIC DNA]</scope>
    <source>
        <strain evidence="3">cv. AL8/78</strain>
    </source>
</reference>
<reference evidence="2" key="4">
    <citation type="submission" date="2019-03" db="UniProtKB">
        <authorList>
            <consortium name="EnsemblPlants"/>
        </authorList>
    </citation>
    <scope>IDENTIFICATION</scope>
</reference>
<dbReference type="Proteomes" id="UP000015105">
    <property type="component" value="Chromosome 7D"/>
</dbReference>
<protein>
    <recommendedName>
        <fullName evidence="4">DNA repair metallo-beta-lactamase domain-containing protein</fullName>
    </recommendedName>
</protein>
<dbReference type="Gene3D" id="3.60.15.10">
    <property type="entry name" value="Ribonuclease Z/Hydroxyacylglutathione hydrolase-like"/>
    <property type="match status" value="1"/>
</dbReference>
<reference evidence="3" key="2">
    <citation type="journal article" date="2017" name="Nat. Plants">
        <title>The Aegilops tauschii genome reveals multiple impacts of transposons.</title>
        <authorList>
            <person name="Zhao G."/>
            <person name="Zou C."/>
            <person name="Li K."/>
            <person name="Wang K."/>
            <person name="Li T."/>
            <person name="Gao L."/>
            <person name="Zhang X."/>
            <person name="Wang H."/>
            <person name="Yang Z."/>
            <person name="Liu X."/>
            <person name="Jiang W."/>
            <person name="Mao L."/>
            <person name="Kong X."/>
            <person name="Jiao Y."/>
            <person name="Jia J."/>
        </authorList>
    </citation>
    <scope>NUCLEOTIDE SEQUENCE [LARGE SCALE GENOMIC DNA]</scope>
    <source>
        <strain evidence="3">cv. AL8/78</strain>
    </source>
</reference>
<keyword evidence="3" id="KW-1185">Reference proteome</keyword>
<dbReference type="AlphaFoldDB" id="A0A453S2Q7"/>
<evidence type="ECO:0000313" key="3">
    <source>
        <dbReference type="Proteomes" id="UP000015105"/>
    </source>
</evidence>
<dbReference type="Gramene" id="AET7Gv20805800.5">
    <property type="protein sequence ID" value="AET7Gv20805800.5"/>
    <property type="gene ID" value="AET7Gv20805800"/>
</dbReference>
<feature type="region of interest" description="Disordered" evidence="1">
    <location>
        <begin position="1"/>
        <end position="24"/>
    </location>
</feature>
<evidence type="ECO:0008006" key="4">
    <source>
        <dbReference type="Google" id="ProtNLM"/>
    </source>
</evidence>
<evidence type="ECO:0000256" key="1">
    <source>
        <dbReference type="SAM" id="MobiDB-lite"/>
    </source>
</evidence>
<dbReference type="EnsemblPlants" id="AET7Gv20805800.5">
    <property type="protein sequence ID" value="AET7Gv20805800.5"/>
    <property type="gene ID" value="AET7Gv20805800"/>
</dbReference>
<dbReference type="InterPro" id="IPR036866">
    <property type="entry name" value="RibonucZ/Hydroxyglut_hydro"/>
</dbReference>
<proteinExistence type="predicted"/>
<accession>A0A453S2Q7</accession>
<reference evidence="2" key="5">
    <citation type="journal article" date="2021" name="G3 (Bethesda)">
        <title>Aegilops tauschii genome assembly Aet v5.0 features greater sequence contiguity and improved annotation.</title>
        <authorList>
            <person name="Wang L."/>
            <person name="Zhu T."/>
            <person name="Rodriguez J.C."/>
            <person name="Deal K.R."/>
            <person name="Dubcovsky J."/>
            <person name="McGuire P.E."/>
            <person name="Lux T."/>
            <person name="Spannagl M."/>
            <person name="Mayer K.F.X."/>
            <person name="Baldrich P."/>
            <person name="Meyers B.C."/>
            <person name="Huo N."/>
            <person name="Gu Y.Q."/>
            <person name="Zhou H."/>
            <person name="Devos K.M."/>
            <person name="Bennetzen J.L."/>
            <person name="Unver T."/>
            <person name="Budak H."/>
            <person name="Gulick P.J."/>
            <person name="Galiba G."/>
            <person name="Kalapos B."/>
            <person name="Nelson D.R."/>
            <person name="Li P."/>
            <person name="You F.M."/>
            <person name="Luo M.C."/>
            <person name="Dvorak J."/>
        </authorList>
    </citation>
    <scope>NUCLEOTIDE SEQUENCE [LARGE SCALE GENOMIC DNA]</scope>
    <source>
        <strain evidence="2">cv. AL8/78</strain>
    </source>
</reference>